<name>A0ABP8MLK8_9BACT</name>
<gene>
    <name evidence="9" type="ORF">GCM10023156_22530</name>
</gene>
<reference evidence="10" key="1">
    <citation type="journal article" date="2019" name="Int. J. Syst. Evol. Microbiol.">
        <title>The Global Catalogue of Microorganisms (GCM) 10K type strain sequencing project: providing services to taxonomists for standard genome sequencing and annotation.</title>
        <authorList>
            <consortium name="The Broad Institute Genomics Platform"/>
            <consortium name="The Broad Institute Genome Sequencing Center for Infectious Disease"/>
            <person name="Wu L."/>
            <person name="Ma J."/>
        </authorList>
    </citation>
    <scope>NUCLEOTIDE SEQUENCE [LARGE SCALE GENOMIC DNA]</scope>
    <source>
        <strain evidence="10">JCM 17759</strain>
    </source>
</reference>
<accession>A0ABP8MLK8</accession>
<evidence type="ECO:0000256" key="6">
    <source>
        <dbReference type="ARBA" id="ARBA00022807"/>
    </source>
</evidence>
<keyword evidence="5" id="KW-0378">Hydrolase</keyword>
<proteinExistence type="inferred from homology"/>
<evidence type="ECO:0000256" key="1">
    <source>
        <dbReference type="ARBA" id="ARBA00006641"/>
    </source>
</evidence>
<evidence type="ECO:0000256" key="8">
    <source>
        <dbReference type="ARBA" id="ARBA00031559"/>
    </source>
</evidence>
<dbReference type="InterPro" id="IPR016125">
    <property type="entry name" value="Peptidase_C15-like"/>
</dbReference>
<sequence>MTRVLLTAFEPYDRWTENSSWLALIELTQWYDGQADLTTRRYPVDLTLMSVQLKKDLQDDYDFAIHLGQSPGATLIKLEAIGLNVRSDGTPLLKDAPAAYQSTLPLPRCRDALVEAGIPCEVSHHAGTYLCNAALYLSQYYSHSFAMKTQSVFVHLPLSPAQAARDADRLPSMSTPMVSAALAMIIENMSGQ</sequence>
<evidence type="ECO:0000313" key="10">
    <source>
        <dbReference type="Proteomes" id="UP001500840"/>
    </source>
</evidence>
<dbReference type="PRINTS" id="PR00706">
    <property type="entry name" value="PYROGLUPTASE"/>
</dbReference>
<dbReference type="PIRSF" id="PIRSF015592">
    <property type="entry name" value="Prld-crbxl_pptds"/>
    <property type="match status" value="1"/>
</dbReference>
<dbReference type="Gene3D" id="3.40.630.20">
    <property type="entry name" value="Peptidase C15, pyroglutamyl peptidase I-like"/>
    <property type="match status" value="1"/>
</dbReference>
<evidence type="ECO:0000256" key="7">
    <source>
        <dbReference type="ARBA" id="ARBA00030836"/>
    </source>
</evidence>
<protein>
    <recommendedName>
        <fullName evidence="2">Pyrrolidone-carboxylate peptidase</fullName>
    </recommendedName>
    <alternativeName>
        <fullName evidence="7">5-oxoprolyl-peptidase</fullName>
    </alternativeName>
    <alternativeName>
        <fullName evidence="8">Pyroglutamyl-peptidase I</fullName>
    </alternativeName>
</protein>
<dbReference type="PANTHER" id="PTHR23402">
    <property type="entry name" value="PROTEASE FAMILY C15 PYROGLUTAMYL-PEPTIDASE I-RELATED"/>
    <property type="match status" value="1"/>
</dbReference>
<dbReference type="InterPro" id="IPR000816">
    <property type="entry name" value="Peptidase_C15"/>
</dbReference>
<evidence type="ECO:0000313" key="9">
    <source>
        <dbReference type="EMBL" id="GAA4452710.1"/>
    </source>
</evidence>
<keyword evidence="3" id="KW-0963">Cytoplasm</keyword>
<dbReference type="CDD" id="cd00501">
    <property type="entry name" value="Peptidase_C15"/>
    <property type="match status" value="1"/>
</dbReference>
<dbReference type="PANTHER" id="PTHR23402:SF1">
    <property type="entry name" value="PYROGLUTAMYL-PEPTIDASE I"/>
    <property type="match status" value="1"/>
</dbReference>
<evidence type="ECO:0000256" key="5">
    <source>
        <dbReference type="ARBA" id="ARBA00022801"/>
    </source>
</evidence>
<organism evidence="9 10">
    <name type="scientific">Novipirellula rosea</name>
    <dbReference type="NCBI Taxonomy" id="1031540"/>
    <lineage>
        <taxon>Bacteria</taxon>
        <taxon>Pseudomonadati</taxon>
        <taxon>Planctomycetota</taxon>
        <taxon>Planctomycetia</taxon>
        <taxon>Pirellulales</taxon>
        <taxon>Pirellulaceae</taxon>
        <taxon>Novipirellula</taxon>
    </lineage>
</organism>
<keyword evidence="10" id="KW-1185">Reference proteome</keyword>
<dbReference type="RefSeq" id="WP_339940093.1">
    <property type="nucleotide sequence ID" value="NZ_BAABGA010000029.1"/>
</dbReference>
<keyword evidence="6" id="KW-0788">Thiol protease</keyword>
<comment type="similarity">
    <text evidence="1">Belongs to the peptidase C15 family.</text>
</comment>
<evidence type="ECO:0000256" key="3">
    <source>
        <dbReference type="ARBA" id="ARBA00022490"/>
    </source>
</evidence>
<evidence type="ECO:0000256" key="4">
    <source>
        <dbReference type="ARBA" id="ARBA00022670"/>
    </source>
</evidence>
<dbReference type="EMBL" id="BAABGA010000029">
    <property type="protein sequence ID" value="GAA4452710.1"/>
    <property type="molecule type" value="Genomic_DNA"/>
</dbReference>
<dbReference type="InterPro" id="IPR036440">
    <property type="entry name" value="Peptidase_C15-like_sf"/>
</dbReference>
<dbReference type="SUPFAM" id="SSF53182">
    <property type="entry name" value="Pyrrolidone carboxyl peptidase (pyroglutamate aminopeptidase)"/>
    <property type="match status" value="1"/>
</dbReference>
<dbReference type="Proteomes" id="UP001500840">
    <property type="component" value="Unassembled WGS sequence"/>
</dbReference>
<evidence type="ECO:0000256" key="2">
    <source>
        <dbReference type="ARBA" id="ARBA00019191"/>
    </source>
</evidence>
<comment type="caution">
    <text evidence="9">The sequence shown here is derived from an EMBL/GenBank/DDBJ whole genome shotgun (WGS) entry which is preliminary data.</text>
</comment>
<dbReference type="Pfam" id="PF01470">
    <property type="entry name" value="Peptidase_C15"/>
    <property type="match status" value="1"/>
</dbReference>
<keyword evidence="4" id="KW-0645">Protease</keyword>